<evidence type="ECO:0000313" key="1">
    <source>
        <dbReference type="EMBL" id="SES67705.1"/>
    </source>
</evidence>
<name>A0A1H9YFL8_9GAMM</name>
<reference evidence="2" key="1">
    <citation type="submission" date="2016-10" db="EMBL/GenBank/DDBJ databases">
        <authorList>
            <person name="Varghese N."/>
            <person name="Submissions S."/>
        </authorList>
    </citation>
    <scope>NUCLEOTIDE SEQUENCE [LARGE SCALE GENOMIC DNA]</scope>
    <source>
        <strain evidence="2">CGMCC 1.6489</strain>
    </source>
</reference>
<dbReference type="EMBL" id="FOHZ01000001">
    <property type="protein sequence ID" value="SES67705.1"/>
    <property type="molecule type" value="Genomic_DNA"/>
</dbReference>
<dbReference type="AlphaFoldDB" id="A0A1H9YFL8"/>
<organism evidence="1 2">
    <name type="scientific">Marinobacter segnicrescens</name>
    <dbReference type="NCBI Taxonomy" id="430453"/>
    <lineage>
        <taxon>Bacteria</taxon>
        <taxon>Pseudomonadati</taxon>
        <taxon>Pseudomonadota</taxon>
        <taxon>Gammaproteobacteria</taxon>
        <taxon>Pseudomonadales</taxon>
        <taxon>Marinobacteraceae</taxon>
        <taxon>Marinobacter</taxon>
    </lineage>
</organism>
<dbReference type="Proteomes" id="UP000198762">
    <property type="component" value="Unassembled WGS sequence"/>
</dbReference>
<keyword evidence="2" id="KW-1185">Reference proteome</keyword>
<proteinExistence type="predicted"/>
<sequence length="62" mass="7658">MMEPIRYREHSFRPDNDPVWRKRGLKTFLPRRLLGLDTIDLLLLSSYRNLDLMDPFWLYRGY</sequence>
<dbReference type="STRING" id="430453.SAMN04487962_101137"/>
<evidence type="ECO:0000313" key="2">
    <source>
        <dbReference type="Proteomes" id="UP000198762"/>
    </source>
</evidence>
<accession>A0A1H9YFL8</accession>
<gene>
    <name evidence="1" type="ORF">SAMN04487962_101137</name>
</gene>
<protein>
    <submittedName>
        <fullName evidence="1">Uncharacterized protein</fullName>
    </submittedName>
</protein>